<dbReference type="PANTHER" id="PTHR11476:SF7">
    <property type="entry name" value="HISTIDINE--TRNA LIGASE"/>
    <property type="match status" value="1"/>
</dbReference>
<evidence type="ECO:0000259" key="1">
    <source>
        <dbReference type="Pfam" id="PF13393"/>
    </source>
</evidence>
<evidence type="ECO:0000313" key="3">
    <source>
        <dbReference type="Proteomes" id="UP001152320"/>
    </source>
</evidence>
<evidence type="ECO:0000313" key="2">
    <source>
        <dbReference type="EMBL" id="KAJ8051169.1"/>
    </source>
</evidence>
<dbReference type="PANTHER" id="PTHR11476">
    <property type="entry name" value="HISTIDYL-TRNA SYNTHETASE"/>
    <property type="match status" value="1"/>
</dbReference>
<dbReference type="Gene3D" id="3.30.930.10">
    <property type="entry name" value="Bira Bifunctional Protein, Domain 2"/>
    <property type="match status" value="1"/>
</dbReference>
<dbReference type="GO" id="GO:0004821">
    <property type="term" value="F:histidine-tRNA ligase activity"/>
    <property type="evidence" value="ECO:0007669"/>
    <property type="project" value="TreeGrafter"/>
</dbReference>
<dbReference type="Proteomes" id="UP001152320">
    <property type="component" value="Chromosome 1"/>
</dbReference>
<dbReference type="SUPFAM" id="SSF55681">
    <property type="entry name" value="Class II aaRS and biotin synthetases"/>
    <property type="match status" value="1"/>
</dbReference>
<dbReference type="GO" id="GO:0005829">
    <property type="term" value="C:cytosol"/>
    <property type="evidence" value="ECO:0007669"/>
    <property type="project" value="TreeGrafter"/>
</dbReference>
<organism evidence="2 3">
    <name type="scientific">Holothuria leucospilota</name>
    <name type="common">Black long sea cucumber</name>
    <name type="synonym">Mertensiothuria leucospilota</name>
    <dbReference type="NCBI Taxonomy" id="206669"/>
    <lineage>
        <taxon>Eukaryota</taxon>
        <taxon>Metazoa</taxon>
        <taxon>Echinodermata</taxon>
        <taxon>Eleutherozoa</taxon>
        <taxon>Echinozoa</taxon>
        <taxon>Holothuroidea</taxon>
        <taxon>Aspidochirotacea</taxon>
        <taxon>Aspidochirotida</taxon>
        <taxon>Holothuriidae</taxon>
        <taxon>Holothuria</taxon>
    </lineage>
</organism>
<dbReference type="OrthoDB" id="5949854at2759"/>
<dbReference type="InterPro" id="IPR041715">
    <property type="entry name" value="HisRS-like_core"/>
</dbReference>
<name>A0A9Q1CUN7_HOLLE</name>
<dbReference type="Pfam" id="PF13393">
    <property type="entry name" value="tRNA-synt_His"/>
    <property type="match status" value="1"/>
</dbReference>
<comment type="caution">
    <text evidence="2">The sequence shown here is derived from an EMBL/GenBank/DDBJ whole genome shotgun (WGS) entry which is preliminary data.</text>
</comment>
<reference evidence="2" key="1">
    <citation type="submission" date="2021-10" db="EMBL/GenBank/DDBJ databases">
        <title>Tropical sea cucumber genome reveals ecological adaptation and Cuvierian tubules defense mechanism.</title>
        <authorList>
            <person name="Chen T."/>
        </authorList>
    </citation>
    <scope>NUCLEOTIDE SEQUENCE</scope>
    <source>
        <strain evidence="2">Nanhai2018</strain>
        <tissue evidence="2">Muscle</tissue>
    </source>
</reference>
<proteinExistence type="predicted"/>
<keyword evidence="3" id="KW-1185">Reference proteome</keyword>
<dbReference type="AlphaFoldDB" id="A0A9Q1CUN7"/>
<sequence length="194" mass="22827">MPNLGNVFSHLSHAPPEVATDDMDNIERFFVVLYRRTSSLKKVNEARKQLLTQGNRHLENIPPTKEALRQHVKRAVFQAGHIWGQFQIANPELPLPSDWGWEKNTDDVWHPFWTGSRNYSPQEMVLAERIFQTMERFFKLHGAETIDTPLFELKETFVQNFEPEYSRLMYYVNDQGNESVSLRFDLTVSLKRIF</sequence>
<keyword evidence="2" id="KW-0436">Ligase</keyword>
<dbReference type="GO" id="GO:0006427">
    <property type="term" value="P:histidyl-tRNA aminoacylation"/>
    <property type="evidence" value="ECO:0007669"/>
    <property type="project" value="TreeGrafter"/>
</dbReference>
<accession>A0A9Q1CUN7</accession>
<dbReference type="GO" id="GO:0005739">
    <property type="term" value="C:mitochondrion"/>
    <property type="evidence" value="ECO:0007669"/>
    <property type="project" value="TreeGrafter"/>
</dbReference>
<feature type="domain" description="Class II Histidinyl-tRNA synthetase (HisRS)-like catalytic core" evidence="1">
    <location>
        <begin position="116"/>
        <end position="193"/>
    </location>
</feature>
<dbReference type="InterPro" id="IPR045864">
    <property type="entry name" value="aa-tRNA-synth_II/BPL/LPL"/>
</dbReference>
<dbReference type="EMBL" id="JAIZAY010000001">
    <property type="protein sequence ID" value="KAJ8051169.1"/>
    <property type="molecule type" value="Genomic_DNA"/>
</dbReference>
<dbReference type="GO" id="GO:0003723">
    <property type="term" value="F:RNA binding"/>
    <property type="evidence" value="ECO:0007669"/>
    <property type="project" value="TreeGrafter"/>
</dbReference>
<gene>
    <name evidence="2" type="ORF">HOLleu_04634</name>
</gene>
<protein>
    <submittedName>
        <fullName evidence="2">Histidine--tRNA ligase, cytoplasmic</fullName>
    </submittedName>
</protein>
<dbReference type="GO" id="GO:0032543">
    <property type="term" value="P:mitochondrial translation"/>
    <property type="evidence" value="ECO:0007669"/>
    <property type="project" value="TreeGrafter"/>
</dbReference>